<dbReference type="Pfam" id="PF07702">
    <property type="entry name" value="UTRA"/>
    <property type="match status" value="1"/>
</dbReference>
<dbReference type="SUPFAM" id="SSF64288">
    <property type="entry name" value="Chorismate lyase-like"/>
    <property type="match status" value="1"/>
</dbReference>
<dbReference type="InterPro" id="IPR036390">
    <property type="entry name" value="WH_DNA-bd_sf"/>
</dbReference>
<keyword evidence="2" id="KW-0238">DNA-binding</keyword>
<evidence type="ECO:0000313" key="5">
    <source>
        <dbReference type="EMBL" id="BAQ68421.1"/>
    </source>
</evidence>
<keyword evidence="3" id="KW-0804">Transcription</keyword>
<reference evidence="5 6" key="1">
    <citation type="submission" date="2015-02" db="EMBL/GenBank/DDBJ databases">
        <title>Genome sequene of Rhodovulum sulfidophilum DSM 2351.</title>
        <authorList>
            <person name="Nagao N."/>
        </authorList>
    </citation>
    <scope>NUCLEOTIDE SEQUENCE [LARGE SCALE GENOMIC DNA]</scope>
    <source>
        <strain evidence="5 6">DSM 2351</strain>
    </source>
</reference>
<protein>
    <submittedName>
        <fullName evidence="5">GntR family transcriptional regulator</fullName>
    </submittedName>
</protein>
<dbReference type="PRINTS" id="PR00035">
    <property type="entry name" value="HTHGNTR"/>
</dbReference>
<feature type="domain" description="HTH gntR-type" evidence="4">
    <location>
        <begin position="6"/>
        <end position="74"/>
    </location>
</feature>
<dbReference type="Pfam" id="PF00392">
    <property type="entry name" value="GntR"/>
    <property type="match status" value="1"/>
</dbReference>
<dbReference type="PANTHER" id="PTHR44846:SF16">
    <property type="entry name" value="TRANSCRIPTIONAL REGULATOR PHNF-RELATED"/>
    <property type="match status" value="1"/>
</dbReference>
<dbReference type="EMBL" id="AP014800">
    <property type="protein sequence ID" value="BAQ68421.1"/>
    <property type="molecule type" value="Genomic_DNA"/>
</dbReference>
<dbReference type="InterPro" id="IPR000524">
    <property type="entry name" value="Tscrpt_reg_HTH_GntR"/>
</dbReference>
<name>A0A0D6B093_RHOSU</name>
<dbReference type="PROSITE" id="PS50949">
    <property type="entry name" value="HTH_GNTR"/>
    <property type="match status" value="1"/>
</dbReference>
<dbReference type="AlphaFoldDB" id="A0A0D6B093"/>
<proteinExistence type="predicted"/>
<dbReference type="SUPFAM" id="SSF46785">
    <property type="entry name" value="Winged helix' DNA-binding domain"/>
    <property type="match status" value="1"/>
</dbReference>
<dbReference type="PANTHER" id="PTHR44846">
    <property type="entry name" value="MANNOSYL-D-GLYCERATE TRANSPORT/METABOLISM SYSTEM REPRESSOR MNGR-RELATED"/>
    <property type="match status" value="1"/>
</dbReference>
<dbReference type="InterPro" id="IPR050679">
    <property type="entry name" value="Bact_HTH_transcr_reg"/>
</dbReference>
<dbReference type="SMART" id="SM00866">
    <property type="entry name" value="UTRA"/>
    <property type="match status" value="1"/>
</dbReference>
<keyword evidence="1" id="KW-0805">Transcription regulation</keyword>
<dbReference type="CDD" id="cd07377">
    <property type="entry name" value="WHTH_GntR"/>
    <property type="match status" value="1"/>
</dbReference>
<dbReference type="GO" id="GO:0003700">
    <property type="term" value="F:DNA-binding transcription factor activity"/>
    <property type="evidence" value="ECO:0007669"/>
    <property type="project" value="InterPro"/>
</dbReference>
<dbReference type="Gene3D" id="1.10.10.10">
    <property type="entry name" value="Winged helix-like DNA-binding domain superfamily/Winged helix DNA-binding domain"/>
    <property type="match status" value="1"/>
</dbReference>
<evidence type="ECO:0000313" key="6">
    <source>
        <dbReference type="Proteomes" id="UP000064912"/>
    </source>
</evidence>
<dbReference type="GO" id="GO:0003677">
    <property type="term" value="F:DNA binding"/>
    <property type="evidence" value="ECO:0007669"/>
    <property type="project" value="UniProtKB-KW"/>
</dbReference>
<dbReference type="PATRIC" id="fig|35806.4.peg.1300"/>
<dbReference type="Gene3D" id="3.40.1410.10">
    <property type="entry name" value="Chorismate lyase-like"/>
    <property type="match status" value="1"/>
</dbReference>
<dbReference type="InterPro" id="IPR028978">
    <property type="entry name" value="Chorismate_lyase_/UTRA_dom_sf"/>
</dbReference>
<evidence type="ECO:0000256" key="2">
    <source>
        <dbReference type="ARBA" id="ARBA00023125"/>
    </source>
</evidence>
<dbReference type="Proteomes" id="UP000064912">
    <property type="component" value="Chromosome"/>
</dbReference>
<evidence type="ECO:0000256" key="1">
    <source>
        <dbReference type="ARBA" id="ARBA00023015"/>
    </source>
</evidence>
<dbReference type="SMART" id="SM00345">
    <property type="entry name" value="HTH_GNTR"/>
    <property type="match status" value="1"/>
</dbReference>
<dbReference type="InterPro" id="IPR011663">
    <property type="entry name" value="UTRA"/>
</dbReference>
<organism evidence="5 6">
    <name type="scientific">Rhodovulum sulfidophilum</name>
    <name type="common">Rhodobacter sulfidophilus</name>
    <dbReference type="NCBI Taxonomy" id="35806"/>
    <lineage>
        <taxon>Bacteria</taxon>
        <taxon>Pseudomonadati</taxon>
        <taxon>Pseudomonadota</taxon>
        <taxon>Alphaproteobacteria</taxon>
        <taxon>Rhodobacterales</taxon>
        <taxon>Paracoccaceae</taxon>
        <taxon>Rhodovulum</taxon>
    </lineage>
</organism>
<dbReference type="eggNOG" id="COG2188">
    <property type="taxonomic scope" value="Bacteria"/>
</dbReference>
<sequence>MAGDRAASWQSIRDTIMLRIRDRTYPPGAFIPNEADIAAEFGCARATVNRALRDLAEEGFLDRRRKAGTRVIEVPQRKATLEIPQIRREVEARGQVYGYRLLARETGPAPGELRARLKLPEAEATLYVESLHLADGAAHMFECRWVVLRTVPGIAAADLAVVSPNEWLVREAPYTHGGMEVHAEPAGQAVATALDCAPADPVLVMERQTWLHEAPITYTREHFAQSYRLCLGL</sequence>
<dbReference type="KEGG" id="rsu:NHU_01261"/>
<accession>A0A0D6B093</accession>
<dbReference type="InterPro" id="IPR036388">
    <property type="entry name" value="WH-like_DNA-bd_sf"/>
</dbReference>
<gene>
    <name evidence="5" type="ORF">NHU_01261</name>
</gene>
<evidence type="ECO:0000256" key="3">
    <source>
        <dbReference type="ARBA" id="ARBA00023163"/>
    </source>
</evidence>
<evidence type="ECO:0000259" key="4">
    <source>
        <dbReference type="PROSITE" id="PS50949"/>
    </source>
</evidence>